<keyword evidence="1" id="KW-0472">Membrane</keyword>
<dbReference type="EMBL" id="JACHWZ010000069">
    <property type="protein sequence ID" value="MBB3063726.1"/>
    <property type="molecule type" value="Genomic_DNA"/>
</dbReference>
<accession>A0A7W4WHJ5</accession>
<gene>
    <name evidence="2" type="ORF">FHS09_004604</name>
</gene>
<comment type="caution">
    <text evidence="2">The sequence shown here is derived from an EMBL/GenBank/DDBJ whole genome shotgun (WGS) entry which is preliminary data.</text>
</comment>
<keyword evidence="1" id="KW-0812">Transmembrane</keyword>
<dbReference type="RefSeq" id="WP_183464141.1">
    <property type="nucleotide sequence ID" value="NZ_JACHWZ010000069.1"/>
</dbReference>
<feature type="transmembrane region" description="Helical" evidence="1">
    <location>
        <begin position="15"/>
        <end position="35"/>
    </location>
</feature>
<evidence type="ECO:0000313" key="2">
    <source>
        <dbReference type="EMBL" id="MBB3063726.1"/>
    </source>
</evidence>
<keyword evidence="1" id="KW-1133">Transmembrane helix</keyword>
<organism evidence="2 3">
    <name type="scientific">Microbulbifer rhizosphaerae</name>
    <dbReference type="NCBI Taxonomy" id="1562603"/>
    <lineage>
        <taxon>Bacteria</taxon>
        <taxon>Pseudomonadati</taxon>
        <taxon>Pseudomonadota</taxon>
        <taxon>Gammaproteobacteria</taxon>
        <taxon>Cellvibrionales</taxon>
        <taxon>Microbulbiferaceae</taxon>
        <taxon>Microbulbifer</taxon>
    </lineage>
</organism>
<proteinExistence type="predicted"/>
<protein>
    <submittedName>
        <fullName evidence="2">Uncharacterized protein</fullName>
    </submittedName>
</protein>
<keyword evidence="3" id="KW-1185">Reference proteome</keyword>
<reference evidence="2 3" key="1">
    <citation type="submission" date="2020-08" db="EMBL/GenBank/DDBJ databases">
        <title>Genomic Encyclopedia of Type Strains, Phase III (KMG-III): the genomes of soil and plant-associated and newly described type strains.</title>
        <authorList>
            <person name="Whitman W."/>
        </authorList>
    </citation>
    <scope>NUCLEOTIDE SEQUENCE [LARGE SCALE GENOMIC DNA]</scope>
    <source>
        <strain evidence="2 3">CECT 8799</strain>
    </source>
</reference>
<dbReference type="Proteomes" id="UP000535937">
    <property type="component" value="Unassembled WGS sequence"/>
</dbReference>
<dbReference type="AlphaFoldDB" id="A0A7W4WHJ5"/>
<evidence type="ECO:0000256" key="1">
    <source>
        <dbReference type="SAM" id="Phobius"/>
    </source>
</evidence>
<sequence length="85" mass="9124">MESEIFYQATLHHQFLFYVVTLGAFCMFGGFVLLFKGAVSGLSFAAEYRGFKAALASTSPGAFVIVVGAAIIITAVTDKFHVLLP</sequence>
<evidence type="ECO:0000313" key="3">
    <source>
        <dbReference type="Proteomes" id="UP000535937"/>
    </source>
</evidence>
<name>A0A7W4WHJ5_9GAMM</name>
<feature type="transmembrane region" description="Helical" evidence="1">
    <location>
        <begin position="55"/>
        <end position="76"/>
    </location>
</feature>